<proteinExistence type="predicted"/>
<organism evidence="2 3">
    <name type="scientific">Rhodococcus ruber</name>
    <dbReference type="NCBI Taxonomy" id="1830"/>
    <lineage>
        <taxon>Bacteria</taxon>
        <taxon>Bacillati</taxon>
        <taxon>Actinomycetota</taxon>
        <taxon>Actinomycetes</taxon>
        <taxon>Mycobacteriales</taxon>
        <taxon>Nocardiaceae</taxon>
        <taxon>Rhodococcus</taxon>
    </lineage>
</organism>
<protein>
    <submittedName>
        <fullName evidence="2">Uncharacterized protein</fullName>
    </submittedName>
</protein>
<keyword evidence="3" id="KW-1185">Reference proteome</keyword>
<feature type="transmembrane region" description="Helical" evidence="1">
    <location>
        <begin position="39"/>
        <end position="67"/>
    </location>
</feature>
<evidence type="ECO:0000256" key="1">
    <source>
        <dbReference type="SAM" id="Phobius"/>
    </source>
</evidence>
<reference evidence="2" key="1">
    <citation type="submission" date="2022-12" db="EMBL/GenBank/DDBJ databases">
        <authorList>
            <person name="Krivoruchko A.V."/>
            <person name="Elkin A."/>
        </authorList>
    </citation>
    <scope>NUCLEOTIDE SEQUENCE</scope>
    <source>
        <strain evidence="2">IEGM 1391</strain>
    </source>
</reference>
<keyword evidence="1" id="KW-0472">Membrane</keyword>
<accession>A0ABT4ME73</accession>
<dbReference type="RefSeq" id="WP_269604509.1">
    <property type="nucleotide sequence ID" value="NZ_JAPWIJ010000004.1"/>
</dbReference>
<comment type="caution">
    <text evidence="2">The sequence shown here is derived from an EMBL/GenBank/DDBJ whole genome shotgun (WGS) entry which is preliminary data.</text>
</comment>
<keyword evidence="1" id="KW-1133">Transmembrane helix</keyword>
<gene>
    <name evidence="2" type="ORF">O4220_12270</name>
</gene>
<dbReference type="EMBL" id="JAPWIJ010000004">
    <property type="protein sequence ID" value="MCZ4519292.1"/>
    <property type="molecule type" value="Genomic_DNA"/>
</dbReference>
<name>A0ABT4ME73_9NOCA</name>
<keyword evidence="1" id="KW-0812">Transmembrane</keyword>
<evidence type="ECO:0000313" key="3">
    <source>
        <dbReference type="Proteomes" id="UP001081071"/>
    </source>
</evidence>
<dbReference type="Proteomes" id="UP001081071">
    <property type="component" value="Unassembled WGS sequence"/>
</dbReference>
<sequence>MTFTSTRVSPRPTTALRSVDVAGIAWPVYKLEALALGSFVFVAMLVIAGSLHAAVLAGAAIAVAAWWTLRLTELHPTAPASPRQAAGSQ</sequence>
<evidence type="ECO:0000313" key="2">
    <source>
        <dbReference type="EMBL" id="MCZ4519292.1"/>
    </source>
</evidence>